<organism evidence="1 2">
    <name type="scientific">Dreissena polymorpha</name>
    <name type="common">Zebra mussel</name>
    <name type="synonym">Mytilus polymorpha</name>
    <dbReference type="NCBI Taxonomy" id="45954"/>
    <lineage>
        <taxon>Eukaryota</taxon>
        <taxon>Metazoa</taxon>
        <taxon>Spiralia</taxon>
        <taxon>Lophotrochozoa</taxon>
        <taxon>Mollusca</taxon>
        <taxon>Bivalvia</taxon>
        <taxon>Autobranchia</taxon>
        <taxon>Heteroconchia</taxon>
        <taxon>Euheterodonta</taxon>
        <taxon>Imparidentia</taxon>
        <taxon>Neoheterodontei</taxon>
        <taxon>Myida</taxon>
        <taxon>Dreissenoidea</taxon>
        <taxon>Dreissenidae</taxon>
        <taxon>Dreissena</taxon>
    </lineage>
</organism>
<dbReference type="AlphaFoldDB" id="A0A9D4BJ10"/>
<reference evidence="1" key="1">
    <citation type="journal article" date="2019" name="bioRxiv">
        <title>The Genome of the Zebra Mussel, Dreissena polymorpha: A Resource for Invasive Species Research.</title>
        <authorList>
            <person name="McCartney M.A."/>
            <person name="Auch B."/>
            <person name="Kono T."/>
            <person name="Mallez S."/>
            <person name="Zhang Y."/>
            <person name="Obille A."/>
            <person name="Becker A."/>
            <person name="Abrahante J.E."/>
            <person name="Garbe J."/>
            <person name="Badalamenti J.P."/>
            <person name="Herman A."/>
            <person name="Mangelson H."/>
            <person name="Liachko I."/>
            <person name="Sullivan S."/>
            <person name="Sone E.D."/>
            <person name="Koren S."/>
            <person name="Silverstein K.A.T."/>
            <person name="Beckman K.B."/>
            <person name="Gohl D.M."/>
        </authorList>
    </citation>
    <scope>NUCLEOTIDE SEQUENCE</scope>
    <source>
        <strain evidence="1">Duluth1</strain>
        <tissue evidence="1">Whole animal</tissue>
    </source>
</reference>
<reference evidence="1" key="2">
    <citation type="submission" date="2020-11" db="EMBL/GenBank/DDBJ databases">
        <authorList>
            <person name="McCartney M.A."/>
            <person name="Auch B."/>
            <person name="Kono T."/>
            <person name="Mallez S."/>
            <person name="Becker A."/>
            <person name="Gohl D.M."/>
            <person name="Silverstein K.A.T."/>
            <person name="Koren S."/>
            <person name="Bechman K.B."/>
            <person name="Herman A."/>
            <person name="Abrahante J.E."/>
            <person name="Garbe J."/>
        </authorList>
    </citation>
    <scope>NUCLEOTIDE SEQUENCE</scope>
    <source>
        <strain evidence="1">Duluth1</strain>
        <tissue evidence="1">Whole animal</tissue>
    </source>
</reference>
<proteinExistence type="predicted"/>
<dbReference type="Proteomes" id="UP000828390">
    <property type="component" value="Unassembled WGS sequence"/>
</dbReference>
<comment type="caution">
    <text evidence="1">The sequence shown here is derived from an EMBL/GenBank/DDBJ whole genome shotgun (WGS) entry which is preliminary data.</text>
</comment>
<name>A0A9D4BJ10_DREPO</name>
<protein>
    <submittedName>
        <fullName evidence="1">Uncharacterized protein</fullName>
    </submittedName>
</protein>
<evidence type="ECO:0000313" key="1">
    <source>
        <dbReference type="EMBL" id="KAH3705135.1"/>
    </source>
</evidence>
<dbReference type="EMBL" id="JAIWYP010000015">
    <property type="protein sequence ID" value="KAH3705135.1"/>
    <property type="molecule type" value="Genomic_DNA"/>
</dbReference>
<sequence>MVEASVTRTHHLQTNLDAGPVDLLDVKATYATSPTPAAARATAGTNQAMFLESSKNVRYLKY</sequence>
<evidence type="ECO:0000313" key="2">
    <source>
        <dbReference type="Proteomes" id="UP000828390"/>
    </source>
</evidence>
<gene>
    <name evidence="1" type="ORF">DPMN_080200</name>
</gene>
<accession>A0A9D4BJ10</accession>
<keyword evidence="2" id="KW-1185">Reference proteome</keyword>